<keyword evidence="3" id="KW-1185">Reference proteome</keyword>
<evidence type="ECO:0000313" key="3">
    <source>
        <dbReference type="Proteomes" id="UP001500426"/>
    </source>
</evidence>
<keyword evidence="1" id="KW-0472">Membrane</keyword>
<evidence type="ECO:0000313" key="2">
    <source>
        <dbReference type="EMBL" id="GAA4054372.1"/>
    </source>
</evidence>
<evidence type="ECO:0000256" key="1">
    <source>
        <dbReference type="SAM" id="Phobius"/>
    </source>
</evidence>
<feature type="transmembrane region" description="Helical" evidence="1">
    <location>
        <begin position="100"/>
        <end position="120"/>
    </location>
</feature>
<keyword evidence="1" id="KW-0812">Transmembrane</keyword>
<sequence>MGNTKMKITKSKSTKINKTIEKKREEIQYKFLIAILVIGVIHYYFFESEYIGSDNRYDLFVFWIPVVIGLFLIVKFNILSIDWKDILPTIRKEKNIFHKIIYLPFLFLMHFMLAVMLFWIPSNIIFDGINKIESNNSLIETYTLKVYDFHHSTGRSGSNLIRFIFKGKKERIRVSYEDIKPYLDKNPDDFQVSIEVKKGIWNYYILETWDIKELSNSNSP</sequence>
<accession>A0ABP7UYK5</accession>
<gene>
    <name evidence="2" type="ORF">GCM10022388_20970</name>
</gene>
<organism evidence="2 3">
    <name type="scientific">Flavobacterium chungnamense</name>
    <dbReference type="NCBI Taxonomy" id="706182"/>
    <lineage>
        <taxon>Bacteria</taxon>
        <taxon>Pseudomonadati</taxon>
        <taxon>Bacteroidota</taxon>
        <taxon>Flavobacteriia</taxon>
        <taxon>Flavobacteriales</taxon>
        <taxon>Flavobacteriaceae</taxon>
        <taxon>Flavobacterium</taxon>
    </lineage>
</organism>
<proteinExistence type="predicted"/>
<feature type="transmembrane region" description="Helical" evidence="1">
    <location>
        <begin position="60"/>
        <end position="79"/>
    </location>
</feature>
<protein>
    <submittedName>
        <fullName evidence="2">Uncharacterized protein</fullName>
    </submittedName>
</protein>
<reference evidence="3" key="1">
    <citation type="journal article" date="2019" name="Int. J. Syst. Evol. Microbiol.">
        <title>The Global Catalogue of Microorganisms (GCM) 10K type strain sequencing project: providing services to taxonomists for standard genome sequencing and annotation.</title>
        <authorList>
            <consortium name="The Broad Institute Genomics Platform"/>
            <consortium name="The Broad Institute Genome Sequencing Center for Infectious Disease"/>
            <person name="Wu L."/>
            <person name="Ma J."/>
        </authorList>
    </citation>
    <scope>NUCLEOTIDE SEQUENCE [LARGE SCALE GENOMIC DNA]</scope>
    <source>
        <strain evidence="3">JCM 17068</strain>
    </source>
</reference>
<feature type="transmembrane region" description="Helical" evidence="1">
    <location>
        <begin position="27"/>
        <end position="45"/>
    </location>
</feature>
<dbReference type="Proteomes" id="UP001500426">
    <property type="component" value="Unassembled WGS sequence"/>
</dbReference>
<name>A0ABP7UYK5_9FLAO</name>
<keyword evidence="1" id="KW-1133">Transmembrane helix</keyword>
<comment type="caution">
    <text evidence="2">The sequence shown here is derived from an EMBL/GenBank/DDBJ whole genome shotgun (WGS) entry which is preliminary data.</text>
</comment>
<dbReference type="EMBL" id="BAABCS010000020">
    <property type="protein sequence ID" value="GAA4054372.1"/>
    <property type="molecule type" value="Genomic_DNA"/>
</dbReference>